<proteinExistence type="predicted"/>
<accession>A0A0P5XAJ1</accession>
<organism evidence="1">
    <name type="scientific">Daphnia magna</name>
    <dbReference type="NCBI Taxonomy" id="35525"/>
    <lineage>
        <taxon>Eukaryota</taxon>
        <taxon>Metazoa</taxon>
        <taxon>Ecdysozoa</taxon>
        <taxon>Arthropoda</taxon>
        <taxon>Crustacea</taxon>
        <taxon>Branchiopoda</taxon>
        <taxon>Diplostraca</taxon>
        <taxon>Cladocera</taxon>
        <taxon>Anomopoda</taxon>
        <taxon>Daphniidae</taxon>
        <taxon>Daphnia</taxon>
    </lineage>
</organism>
<name>A0A0P5XAJ1_9CRUS</name>
<evidence type="ECO:0000313" key="1">
    <source>
        <dbReference type="EMBL" id="JAN85133.1"/>
    </source>
</evidence>
<reference evidence="1" key="1">
    <citation type="submission" date="2015-10" db="EMBL/GenBank/DDBJ databases">
        <title>EvidentialGene: Evidence-directed Construction of Complete mRNA Transcriptomes without Genomes.</title>
        <authorList>
            <person name="Gilbert D.G."/>
        </authorList>
    </citation>
    <scope>NUCLEOTIDE SEQUENCE</scope>
</reference>
<protein>
    <submittedName>
        <fullName evidence="1">Uncharacterized protein</fullName>
    </submittedName>
</protein>
<dbReference type="EMBL" id="GDIQ01009604">
    <property type="protein sequence ID" value="JAN85133.1"/>
    <property type="molecule type" value="Transcribed_RNA"/>
</dbReference>
<sequence length="70" mass="8423">MCRIGSWEWTRLLYFWYIRILDLIISKMHTDGATLCAYHYHATNSLKNGFKTNCTLHCIHRMLQLDRFLS</sequence>
<dbReference type="AlphaFoldDB" id="A0A0P5XAJ1"/>